<dbReference type="PANTHER" id="PTHR23421">
    <property type="entry name" value="BETA-GALACTOSIDASE RELATED"/>
    <property type="match status" value="1"/>
</dbReference>
<keyword evidence="2" id="KW-0326">Glycosidase</keyword>
<organism evidence="6 7">
    <name type="scientific">Nitzschia inconspicua</name>
    <dbReference type="NCBI Taxonomy" id="303405"/>
    <lineage>
        <taxon>Eukaryota</taxon>
        <taxon>Sar</taxon>
        <taxon>Stramenopiles</taxon>
        <taxon>Ochrophyta</taxon>
        <taxon>Bacillariophyta</taxon>
        <taxon>Bacillariophyceae</taxon>
        <taxon>Bacillariophycidae</taxon>
        <taxon>Bacillariales</taxon>
        <taxon>Bacillariaceae</taxon>
        <taxon>Nitzschia</taxon>
    </lineage>
</organism>
<dbReference type="GO" id="GO:0004553">
    <property type="term" value="F:hydrolase activity, hydrolyzing O-glycosyl compounds"/>
    <property type="evidence" value="ECO:0007669"/>
    <property type="project" value="InterPro"/>
</dbReference>
<comment type="caution">
    <text evidence="6">The sequence shown here is derived from an EMBL/GenBank/DDBJ whole genome shotgun (WGS) entry which is preliminary data.</text>
</comment>
<sequence length="831" mass="93721">MAKMHVPLKSPGFPSFLDYAHKGSIKVTYDNRSLKLNGERVFFLGGSMHPSRATQQTWNMALNEAVQNGLNLITIYIMWADHQPFPDQDIDWSFQKGIECQSPENRLTEACDWSLAAAIRSAANRGLFVHLRLGPYTCAEYSYGGIPPWLPLQKPNMHLRRPNSEWLEVMESWVQQTVEYIRSNRLWAYQAGPVILAQIENELAGNDMDLDVEETSLLVDIETGQLVEDKFLHNHSPGRLRKATLQDYADWCGAIAMKLEPNVTWTMCNGLTANNTIHTCNSQDTGAEWLENYGENGRIQVDQPPLFTEFEEGFQDWGERPEEPSDYFWGRTARDSTRHALRWFARGGTHLNYYMFWGSYNRAQQAAGGITNFYASEAALCSSGERHEPKFSHYAALHRIMKSIAPTLLAAPSALWMSKKVNVLDINGKWTEGLKQRAFEYFVQKSAIRGSENMKHVFFFENDANEKVVVDVNLNKGPDTTPRKLTMAPLSALIIVDGILEFDSASIDPKSMSFKREFVDASTMLDWSSWPEPVGTSRVDELTWTDKSPIEQTRLNVGSGISSQYSWYETTFNVSRDLQHVELWFDSQRSNGLLVFVDGRLVGDAEDHSHLYEGDWSMAVNISCLSNGTHKLSVLSESFGYSNLIGRFGNSGTGPKTKGITGDVVLALGKGERNASLVDGRDWLSFPGLHGETLLQKSFHNPRDQVLRQSENDSTQTFPTWYSSLFGTPTYDPSNESLFIKILQGRGHLWLNGIDLGRFWNTTRGATATLSQSYYFLPPDFLRSDGQLNEIVIFDVFGSAHAETTRLVLSTIVSSDTPNFKDEVSYPFACV</sequence>
<evidence type="ECO:0000259" key="4">
    <source>
        <dbReference type="Pfam" id="PF01301"/>
    </source>
</evidence>
<reference evidence="6" key="2">
    <citation type="submission" date="2021-04" db="EMBL/GenBank/DDBJ databases">
        <authorList>
            <person name="Podell S."/>
        </authorList>
    </citation>
    <scope>NUCLEOTIDE SEQUENCE</scope>
    <source>
        <strain evidence="6">Hildebrandi</strain>
    </source>
</reference>
<evidence type="ECO:0000256" key="1">
    <source>
        <dbReference type="ARBA" id="ARBA00022801"/>
    </source>
</evidence>
<evidence type="ECO:0000259" key="5">
    <source>
        <dbReference type="Pfam" id="PF21467"/>
    </source>
</evidence>
<feature type="domain" description="Glycoside hydrolase 35 catalytic" evidence="4">
    <location>
        <begin position="34"/>
        <end position="399"/>
    </location>
</feature>
<accession>A0A9K3LLA5</accession>
<dbReference type="EMBL" id="JAGRRH010000009">
    <property type="protein sequence ID" value="KAG7364535.1"/>
    <property type="molecule type" value="Genomic_DNA"/>
</dbReference>
<evidence type="ECO:0000313" key="6">
    <source>
        <dbReference type="EMBL" id="KAG7364535.1"/>
    </source>
</evidence>
<dbReference type="InterPro" id="IPR048913">
    <property type="entry name" value="BetaGal_gal-bd"/>
</dbReference>
<dbReference type="AlphaFoldDB" id="A0A9K3LLA5"/>
<evidence type="ECO:0000313" key="7">
    <source>
        <dbReference type="Proteomes" id="UP000693970"/>
    </source>
</evidence>
<dbReference type="InterPro" id="IPR031330">
    <property type="entry name" value="Gly_Hdrlase_35_cat"/>
</dbReference>
<evidence type="ECO:0000256" key="3">
    <source>
        <dbReference type="RuleBase" id="RU003679"/>
    </source>
</evidence>
<dbReference type="GO" id="GO:0005975">
    <property type="term" value="P:carbohydrate metabolic process"/>
    <property type="evidence" value="ECO:0007669"/>
    <property type="project" value="InterPro"/>
</dbReference>
<proteinExistence type="inferred from homology"/>
<protein>
    <submittedName>
        <fullName evidence="6">Beta-galactosidase</fullName>
    </submittedName>
</protein>
<dbReference type="OrthoDB" id="1657402at2759"/>
<name>A0A9K3LLA5_9STRA</name>
<dbReference type="Pfam" id="PF21467">
    <property type="entry name" value="BetaGal_gal-bd"/>
    <property type="match status" value="1"/>
</dbReference>
<feature type="domain" description="Beta-galactosidase galactose-binding" evidence="5">
    <location>
        <begin position="719"/>
        <end position="784"/>
    </location>
</feature>
<dbReference type="InterPro" id="IPR001944">
    <property type="entry name" value="Glycoside_Hdrlase_35"/>
</dbReference>
<keyword evidence="7" id="KW-1185">Reference proteome</keyword>
<evidence type="ECO:0000256" key="2">
    <source>
        <dbReference type="ARBA" id="ARBA00023295"/>
    </source>
</evidence>
<dbReference type="Proteomes" id="UP000693970">
    <property type="component" value="Unassembled WGS sequence"/>
</dbReference>
<gene>
    <name evidence="6" type="ORF">IV203_037737</name>
</gene>
<dbReference type="Pfam" id="PF01301">
    <property type="entry name" value="Glyco_hydro_35"/>
    <property type="match status" value="1"/>
</dbReference>
<keyword evidence="1" id="KW-0378">Hydrolase</keyword>
<reference evidence="6" key="1">
    <citation type="journal article" date="2021" name="Sci. Rep.">
        <title>Diploid genomic architecture of Nitzschia inconspicua, an elite biomass production diatom.</title>
        <authorList>
            <person name="Oliver A."/>
            <person name="Podell S."/>
            <person name="Pinowska A."/>
            <person name="Traller J.C."/>
            <person name="Smith S.R."/>
            <person name="McClure R."/>
            <person name="Beliaev A."/>
            <person name="Bohutskyi P."/>
            <person name="Hill E.A."/>
            <person name="Rabines A."/>
            <person name="Zheng H."/>
            <person name="Allen L.Z."/>
            <person name="Kuo A."/>
            <person name="Grigoriev I.V."/>
            <person name="Allen A.E."/>
            <person name="Hazlebeck D."/>
            <person name="Allen E.E."/>
        </authorList>
    </citation>
    <scope>NUCLEOTIDE SEQUENCE</scope>
    <source>
        <strain evidence="6">Hildebrandi</strain>
    </source>
</reference>
<comment type="similarity">
    <text evidence="3">Belongs to the glycosyl hydrolase 35 family.</text>
</comment>